<accession>A0A1H1RKQ5</accession>
<feature type="chain" id="PRO_5039221273" description="LysM domain-containing protein" evidence="1">
    <location>
        <begin position="26"/>
        <end position="275"/>
    </location>
</feature>
<keyword evidence="6" id="KW-1185">Reference proteome</keyword>
<dbReference type="Proteomes" id="UP000893823">
    <property type="component" value="Unassembled WGS sequence"/>
</dbReference>
<evidence type="ECO:0000313" key="4">
    <source>
        <dbReference type="EMBL" id="SDS36331.1"/>
    </source>
</evidence>
<dbReference type="PROSITE" id="PS51257">
    <property type="entry name" value="PROKAR_LIPOPROTEIN"/>
    <property type="match status" value="1"/>
</dbReference>
<evidence type="ECO:0000313" key="5">
    <source>
        <dbReference type="Proteomes" id="UP000199482"/>
    </source>
</evidence>
<dbReference type="Proteomes" id="UP000199482">
    <property type="component" value="Chromosome I"/>
</dbReference>
<name>A0A1H1RKQ5_9MICO</name>
<dbReference type="Gene3D" id="3.10.350.10">
    <property type="entry name" value="LysM domain"/>
    <property type="match status" value="1"/>
</dbReference>
<gene>
    <name evidence="3" type="ORF">BCL57_003012</name>
    <name evidence="4" type="ORF">SAMN04489721_1190</name>
</gene>
<dbReference type="EMBL" id="LT629755">
    <property type="protein sequence ID" value="SDS36331.1"/>
    <property type="molecule type" value="Genomic_DNA"/>
</dbReference>
<dbReference type="RefSeq" id="WP_157674943.1">
    <property type="nucleotide sequence ID" value="NZ_BMDN01000006.1"/>
</dbReference>
<evidence type="ECO:0000313" key="3">
    <source>
        <dbReference type="EMBL" id="MCP2368833.1"/>
    </source>
</evidence>
<organism evidence="4 5">
    <name type="scientific">Agromyces flavus</name>
    <dbReference type="NCBI Taxonomy" id="589382"/>
    <lineage>
        <taxon>Bacteria</taxon>
        <taxon>Bacillati</taxon>
        <taxon>Actinomycetota</taxon>
        <taxon>Actinomycetes</taxon>
        <taxon>Micrococcales</taxon>
        <taxon>Microbacteriaceae</taxon>
        <taxon>Agromyces</taxon>
    </lineage>
</organism>
<reference evidence="3" key="3">
    <citation type="submission" date="2022-06" db="EMBL/GenBank/DDBJ databases">
        <title>Genomic Encyclopedia of Type Strains, Phase III (KMG-III): the genomes of soil and plant-associated and newly described type strains.</title>
        <authorList>
            <person name="Whitman W."/>
        </authorList>
    </citation>
    <scope>NUCLEOTIDE SEQUENCE</scope>
    <source>
        <strain evidence="3">CPCC 202695</strain>
    </source>
</reference>
<dbReference type="STRING" id="589382.SAMN04489721_1190"/>
<dbReference type="PROSITE" id="PS51782">
    <property type="entry name" value="LYSM"/>
    <property type="match status" value="1"/>
</dbReference>
<feature type="domain" description="LysM" evidence="2">
    <location>
        <begin position="221"/>
        <end position="266"/>
    </location>
</feature>
<evidence type="ECO:0000313" key="6">
    <source>
        <dbReference type="Proteomes" id="UP000893823"/>
    </source>
</evidence>
<dbReference type="AlphaFoldDB" id="A0A1H1RKQ5"/>
<protein>
    <recommendedName>
        <fullName evidence="2">LysM domain-containing protein</fullName>
    </recommendedName>
</protein>
<keyword evidence="1" id="KW-0732">Signal</keyword>
<dbReference type="InterPro" id="IPR018392">
    <property type="entry name" value="LysM"/>
</dbReference>
<proteinExistence type="predicted"/>
<sequence length="275" mass="28804">MMRTSRSGRRMGIAVVLLTSLVGCSATGPRTAPVDAVVGTSEARPEIASEPTETRPRLSDLAPGTIVATGDFDSRGVTGRIEIKANGTDEGFDVALIGISPLPPVGTSLELNALPATATDAELQQGFSFYTYDALRGSADQTFSMPGAGYGGFETNDPSYMRTAVIWAAPPGAPIGLGSVVATAQLTWDLPDMNQGLELVDRGTADGARGAVTVGSDGTPSTYRVARGDTPEGITERFGITMEDLEWLNPDRLTTRLVLADLTINLSRDARGLRG</sequence>
<evidence type="ECO:0000256" key="1">
    <source>
        <dbReference type="SAM" id="SignalP"/>
    </source>
</evidence>
<dbReference type="EMBL" id="SODL02000006">
    <property type="protein sequence ID" value="MCP2368833.1"/>
    <property type="molecule type" value="Genomic_DNA"/>
</dbReference>
<reference evidence="5" key="1">
    <citation type="submission" date="2016-10" db="EMBL/GenBank/DDBJ databases">
        <authorList>
            <person name="Varghese N."/>
            <person name="Submissions S."/>
        </authorList>
    </citation>
    <scope>NUCLEOTIDE SEQUENCE [LARGE SCALE GENOMIC DNA]</scope>
    <source>
        <strain evidence="5">CPCC 202695</strain>
    </source>
</reference>
<reference evidence="4" key="2">
    <citation type="submission" date="2016-10" db="EMBL/GenBank/DDBJ databases">
        <authorList>
            <person name="de Groot N.N."/>
        </authorList>
    </citation>
    <scope>NUCLEOTIDE SEQUENCE [LARGE SCALE GENOMIC DNA]</scope>
    <source>
        <strain evidence="4">CPCC 202695</strain>
    </source>
</reference>
<dbReference type="InterPro" id="IPR036779">
    <property type="entry name" value="LysM_dom_sf"/>
</dbReference>
<dbReference type="CDD" id="cd00118">
    <property type="entry name" value="LysM"/>
    <property type="match status" value="1"/>
</dbReference>
<feature type="signal peptide" evidence="1">
    <location>
        <begin position="1"/>
        <end position="25"/>
    </location>
</feature>
<evidence type="ECO:0000259" key="2">
    <source>
        <dbReference type="PROSITE" id="PS51782"/>
    </source>
</evidence>